<evidence type="ECO:0000313" key="2">
    <source>
        <dbReference type="Proteomes" id="UP000814176"/>
    </source>
</evidence>
<reference evidence="1 2" key="1">
    <citation type="journal article" date="2021" name="Environ. Microbiol.">
        <title>Gene family expansions and transcriptome signatures uncover fungal adaptations to wood decay.</title>
        <authorList>
            <person name="Hage H."/>
            <person name="Miyauchi S."/>
            <person name="Viragh M."/>
            <person name="Drula E."/>
            <person name="Min B."/>
            <person name="Chaduli D."/>
            <person name="Navarro D."/>
            <person name="Favel A."/>
            <person name="Norest M."/>
            <person name="Lesage-Meessen L."/>
            <person name="Balint B."/>
            <person name="Merenyi Z."/>
            <person name="de Eugenio L."/>
            <person name="Morin E."/>
            <person name="Martinez A.T."/>
            <person name="Baldrian P."/>
            <person name="Stursova M."/>
            <person name="Martinez M.J."/>
            <person name="Novotny C."/>
            <person name="Magnuson J.K."/>
            <person name="Spatafora J.W."/>
            <person name="Maurice S."/>
            <person name="Pangilinan J."/>
            <person name="Andreopoulos W."/>
            <person name="LaButti K."/>
            <person name="Hundley H."/>
            <person name="Na H."/>
            <person name="Kuo A."/>
            <person name="Barry K."/>
            <person name="Lipzen A."/>
            <person name="Henrissat B."/>
            <person name="Riley R."/>
            <person name="Ahrendt S."/>
            <person name="Nagy L.G."/>
            <person name="Grigoriev I.V."/>
            <person name="Martin F."/>
            <person name="Rosso M.N."/>
        </authorList>
    </citation>
    <scope>NUCLEOTIDE SEQUENCE [LARGE SCALE GENOMIC DNA]</scope>
    <source>
        <strain evidence="1 2">CIRM-BRFM 1785</strain>
    </source>
</reference>
<accession>A0ABQ8KFW2</accession>
<keyword evidence="2" id="KW-1185">Reference proteome</keyword>
<evidence type="ECO:0008006" key="3">
    <source>
        <dbReference type="Google" id="ProtNLM"/>
    </source>
</evidence>
<sequence length="134" mass="14646">MHKKNSMATVLSPLVTLAAVRHHAQDSYILLFVGVLLESRALPVSSAVFVGENERHSSSGSLHPIVEASITHHQGLSLALQQDRLSSPNAYKEVIHLVFISPTPSGSLPLVLRWVHVFKLSACVCRCEQQRASC</sequence>
<name>A0ABQ8KFW2_9APHY</name>
<proteinExistence type="predicted"/>
<dbReference type="EMBL" id="JADCUA010000010">
    <property type="protein sequence ID" value="KAH9836467.1"/>
    <property type="molecule type" value="Genomic_DNA"/>
</dbReference>
<protein>
    <recommendedName>
        <fullName evidence="3">Secreted protein</fullName>
    </recommendedName>
</protein>
<dbReference type="Proteomes" id="UP000814176">
    <property type="component" value="Unassembled WGS sequence"/>
</dbReference>
<dbReference type="GeneID" id="71999247"/>
<evidence type="ECO:0000313" key="1">
    <source>
        <dbReference type="EMBL" id="KAH9836467.1"/>
    </source>
</evidence>
<organism evidence="1 2">
    <name type="scientific">Rhodofomes roseus</name>
    <dbReference type="NCBI Taxonomy" id="34475"/>
    <lineage>
        <taxon>Eukaryota</taxon>
        <taxon>Fungi</taxon>
        <taxon>Dikarya</taxon>
        <taxon>Basidiomycota</taxon>
        <taxon>Agaricomycotina</taxon>
        <taxon>Agaricomycetes</taxon>
        <taxon>Polyporales</taxon>
        <taxon>Rhodofomes</taxon>
    </lineage>
</organism>
<dbReference type="RefSeq" id="XP_047778705.1">
    <property type="nucleotide sequence ID" value="XM_047918515.1"/>
</dbReference>
<comment type="caution">
    <text evidence="1">The sequence shown here is derived from an EMBL/GenBank/DDBJ whole genome shotgun (WGS) entry which is preliminary data.</text>
</comment>
<gene>
    <name evidence="1" type="ORF">C8Q71DRAFT_43368</name>
</gene>